<dbReference type="PROSITE" id="PS50110">
    <property type="entry name" value="RESPONSE_REGULATORY"/>
    <property type="match status" value="1"/>
</dbReference>
<dbReference type="GO" id="GO:0005524">
    <property type="term" value="F:ATP binding"/>
    <property type="evidence" value="ECO:0007669"/>
    <property type="project" value="UniProtKB-KW"/>
</dbReference>
<feature type="domain" description="Response regulatory" evidence="8">
    <location>
        <begin position="3"/>
        <end position="117"/>
    </location>
</feature>
<keyword evidence="1 6" id="KW-0597">Phosphoprotein</keyword>
<protein>
    <submittedName>
        <fullName evidence="9">Fis family transcriptional regulator</fullName>
    </submittedName>
</protein>
<dbReference type="InterPro" id="IPR009057">
    <property type="entry name" value="Homeodomain-like_sf"/>
</dbReference>
<dbReference type="OrthoDB" id="9803970at2"/>
<evidence type="ECO:0000256" key="6">
    <source>
        <dbReference type="PROSITE-ProRule" id="PRU00169"/>
    </source>
</evidence>
<reference evidence="9 10" key="1">
    <citation type="submission" date="2017-09" db="EMBL/GenBank/DDBJ databases">
        <title>Bloom of a denitrifying methanotroph, Candidatus Methylomirabilis limnetica, in a deep stratified lake.</title>
        <authorList>
            <person name="Graf J.S."/>
            <person name="Marchant H.K."/>
            <person name="Tienken D."/>
            <person name="Hach P.F."/>
            <person name="Brand A."/>
            <person name="Schubert C.J."/>
            <person name="Kuypers M.M."/>
            <person name="Milucka J."/>
        </authorList>
    </citation>
    <scope>NUCLEOTIDE SEQUENCE [LARGE SCALE GENOMIC DNA]</scope>
    <source>
        <strain evidence="9 10">Zug</strain>
    </source>
</reference>
<dbReference type="PRINTS" id="PR01590">
    <property type="entry name" value="HTHFIS"/>
</dbReference>
<evidence type="ECO:0000259" key="7">
    <source>
        <dbReference type="PROSITE" id="PS50045"/>
    </source>
</evidence>
<dbReference type="Pfam" id="PF02954">
    <property type="entry name" value="HTH_8"/>
    <property type="match status" value="1"/>
</dbReference>
<evidence type="ECO:0000256" key="1">
    <source>
        <dbReference type="ARBA" id="ARBA00022553"/>
    </source>
</evidence>
<dbReference type="InterPro" id="IPR058031">
    <property type="entry name" value="AAA_lid_NorR"/>
</dbReference>
<dbReference type="EMBL" id="NVQC01000030">
    <property type="protein sequence ID" value="PTL35096.1"/>
    <property type="molecule type" value="Genomic_DNA"/>
</dbReference>
<dbReference type="AlphaFoldDB" id="A0A2T4TVF4"/>
<organism evidence="9 10">
    <name type="scientific">Candidatus Methylomirabilis limnetica</name>
    <dbReference type="NCBI Taxonomy" id="2033718"/>
    <lineage>
        <taxon>Bacteria</taxon>
        <taxon>Candidatus Methylomirabilota</taxon>
        <taxon>Candidatus Methylomirabilia</taxon>
        <taxon>Candidatus Methylomirabilales</taxon>
        <taxon>Candidatus Methylomirabilaceae</taxon>
        <taxon>Candidatus Methylomirabilis</taxon>
    </lineage>
</organism>
<dbReference type="InterPro" id="IPR002197">
    <property type="entry name" value="HTH_Fis"/>
</dbReference>
<dbReference type="SUPFAM" id="SSF52172">
    <property type="entry name" value="CheY-like"/>
    <property type="match status" value="1"/>
</dbReference>
<dbReference type="Pfam" id="PF25601">
    <property type="entry name" value="AAA_lid_14"/>
    <property type="match status" value="1"/>
</dbReference>
<dbReference type="PROSITE" id="PS00675">
    <property type="entry name" value="SIGMA54_INTERACT_1"/>
    <property type="match status" value="1"/>
</dbReference>
<dbReference type="SMART" id="SM00382">
    <property type="entry name" value="AAA"/>
    <property type="match status" value="1"/>
</dbReference>
<dbReference type="InterPro" id="IPR002078">
    <property type="entry name" value="Sigma_54_int"/>
</dbReference>
<dbReference type="PANTHER" id="PTHR32071:SF113">
    <property type="entry name" value="ALGINATE BIOSYNTHESIS TRANSCRIPTIONAL REGULATORY PROTEIN ALGB"/>
    <property type="match status" value="1"/>
</dbReference>
<keyword evidence="2" id="KW-0547">Nucleotide-binding</keyword>
<dbReference type="SUPFAM" id="SSF52540">
    <property type="entry name" value="P-loop containing nucleoside triphosphate hydrolases"/>
    <property type="match status" value="1"/>
</dbReference>
<dbReference type="Pfam" id="PF00158">
    <property type="entry name" value="Sigma54_activat"/>
    <property type="match status" value="1"/>
</dbReference>
<dbReference type="InterPro" id="IPR003593">
    <property type="entry name" value="AAA+_ATPase"/>
</dbReference>
<name>A0A2T4TVF4_9BACT</name>
<dbReference type="InterPro" id="IPR025944">
    <property type="entry name" value="Sigma_54_int_dom_CS"/>
</dbReference>
<dbReference type="FunFam" id="3.40.50.2300:FF:000018">
    <property type="entry name" value="DNA-binding transcriptional regulator NtrC"/>
    <property type="match status" value="1"/>
</dbReference>
<evidence type="ECO:0000259" key="8">
    <source>
        <dbReference type="PROSITE" id="PS50110"/>
    </source>
</evidence>
<feature type="domain" description="Sigma-54 factor interaction" evidence="7">
    <location>
        <begin position="142"/>
        <end position="371"/>
    </location>
</feature>
<dbReference type="SMART" id="SM00448">
    <property type="entry name" value="REC"/>
    <property type="match status" value="1"/>
</dbReference>
<dbReference type="PROSITE" id="PS00688">
    <property type="entry name" value="SIGMA54_INTERACT_3"/>
    <property type="match status" value="1"/>
</dbReference>
<dbReference type="PROSITE" id="PS50045">
    <property type="entry name" value="SIGMA54_INTERACT_4"/>
    <property type="match status" value="1"/>
</dbReference>
<dbReference type="FunFam" id="3.40.50.300:FF:000006">
    <property type="entry name" value="DNA-binding transcriptional regulator NtrC"/>
    <property type="match status" value="1"/>
</dbReference>
<dbReference type="SUPFAM" id="SSF46689">
    <property type="entry name" value="Homeodomain-like"/>
    <property type="match status" value="1"/>
</dbReference>
<sequence length="473" mass="52648">MATILVVDDEQGMREFLTVLLEHQGYRVIAASDGEQALQLIAHQPPDLVISDVRMPNVDGIGLLAGIRETHPHLPVIMMTAYASSDSTIQAMRLGADDYITKPFRIDEIRLVVEKALAKRRAKQRDQTAQPAMPEEAQLTGIIGRSPKMIELYKLISRVAGLDSTILITGESGTGKELVARTIHYASPRADNSFLAINCGAIPEQLLESELFGHVKGSFTGAVSHKAGLFEVANRGTVLLDEIAEMSPSLQVKLLRFLQERTFRRVGGTEDQEVDIRLIAATNKDLAKAIVDGTFREDLFYRLNVIPIPLPPLRERTEDIPLLANNLLAQCVLHQRRGPASIAPEAMEILMRHRWPGNVRELENVIERAVALETTDQLTPTSIPMQVRTESQGNGQQKLWTFTLPPEGIDLENTVSEIEKDLMLQALERSGWVQSRAAELLNLTFRAFRYKAKKYGISKAHGNYKVDRLKAEG</sequence>
<dbReference type="InterPro" id="IPR027417">
    <property type="entry name" value="P-loop_NTPase"/>
</dbReference>
<dbReference type="Gene3D" id="3.40.50.2300">
    <property type="match status" value="1"/>
</dbReference>
<reference evidence="10" key="2">
    <citation type="journal article" date="2018" name="Environ. Microbiol.">
        <title>Bloom of a denitrifying methanotroph, 'Candidatus Methylomirabilis limnetica', in a deep stratified lake.</title>
        <authorList>
            <person name="Graf J.S."/>
            <person name="Mayr M.J."/>
            <person name="Marchant H.K."/>
            <person name="Tienken D."/>
            <person name="Hach P.F."/>
            <person name="Brand A."/>
            <person name="Schubert C.J."/>
            <person name="Kuypers M.M."/>
            <person name="Milucka J."/>
        </authorList>
    </citation>
    <scope>NUCLEOTIDE SEQUENCE [LARGE SCALE GENOMIC DNA]</scope>
    <source>
        <strain evidence="10">Zug</strain>
    </source>
</reference>
<dbReference type="Gene3D" id="3.40.50.300">
    <property type="entry name" value="P-loop containing nucleotide triphosphate hydrolases"/>
    <property type="match status" value="1"/>
</dbReference>
<keyword evidence="4" id="KW-0805">Transcription regulation</keyword>
<proteinExistence type="predicted"/>
<dbReference type="Gene3D" id="1.10.10.60">
    <property type="entry name" value="Homeodomain-like"/>
    <property type="match status" value="1"/>
</dbReference>
<keyword evidence="5" id="KW-0804">Transcription</keyword>
<evidence type="ECO:0000256" key="5">
    <source>
        <dbReference type="ARBA" id="ARBA00023163"/>
    </source>
</evidence>
<feature type="modified residue" description="4-aspartylphosphate" evidence="6">
    <location>
        <position position="52"/>
    </location>
</feature>
<dbReference type="CDD" id="cd00009">
    <property type="entry name" value="AAA"/>
    <property type="match status" value="1"/>
</dbReference>
<dbReference type="InterPro" id="IPR025662">
    <property type="entry name" value="Sigma_54_int_dom_ATP-bd_1"/>
</dbReference>
<evidence type="ECO:0000256" key="3">
    <source>
        <dbReference type="ARBA" id="ARBA00022840"/>
    </source>
</evidence>
<evidence type="ECO:0000256" key="4">
    <source>
        <dbReference type="ARBA" id="ARBA00023015"/>
    </source>
</evidence>
<evidence type="ECO:0000256" key="2">
    <source>
        <dbReference type="ARBA" id="ARBA00022741"/>
    </source>
</evidence>
<dbReference type="Proteomes" id="UP000241436">
    <property type="component" value="Unassembled WGS sequence"/>
</dbReference>
<dbReference type="GO" id="GO:0000160">
    <property type="term" value="P:phosphorelay signal transduction system"/>
    <property type="evidence" value="ECO:0007669"/>
    <property type="project" value="InterPro"/>
</dbReference>
<dbReference type="PANTHER" id="PTHR32071">
    <property type="entry name" value="TRANSCRIPTIONAL REGULATORY PROTEIN"/>
    <property type="match status" value="1"/>
</dbReference>
<keyword evidence="10" id="KW-1185">Reference proteome</keyword>
<keyword evidence="3" id="KW-0067">ATP-binding</keyword>
<comment type="caution">
    <text evidence="9">The sequence shown here is derived from an EMBL/GenBank/DDBJ whole genome shotgun (WGS) entry which is preliminary data.</text>
</comment>
<dbReference type="GO" id="GO:0006355">
    <property type="term" value="P:regulation of DNA-templated transcription"/>
    <property type="evidence" value="ECO:0007669"/>
    <property type="project" value="InterPro"/>
</dbReference>
<dbReference type="InterPro" id="IPR001789">
    <property type="entry name" value="Sig_transdc_resp-reg_receiver"/>
</dbReference>
<dbReference type="GO" id="GO:0043565">
    <property type="term" value="F:sequence-specific DNA binding"/>
    <property type="evidence" value="ECO:0007669"/>
    <property type="project" value="InterPro"/>
</dbReference>
<dbReference type="InterPro" id="IPR011006">
    <property type="entry name" value="CheY-like_superfamily"/>
</dbReference>
<dbReference type="Gene3D" id="1.10.8.60">
    <property type="match status" value="1"/>
</dbReference>
<gene>
    <name evidence="9" type="ORF">CLG94_11470</name>
</gene>
<dbReference type="RefSeq" id="WP_107563691.1">
    <property type="nucleotide sequence ID" value="NZ_NVQC01000030.1"/>
</dbReference>
<evidence type="ECO:0000313" key="10">
    <source>
        <dbReference type="Proteomes" id="UP000241436"/>
    </source>
</evidence>
<evidence type="ECO:0000313" key="9">
    <source>
        <dbReference type="EMBL" id="PTL35096.1"/>
    </source>
</evidence>
<dbReference type="Pfam" id="PF00072">
    <property type="entry name" value="Response_reg"/>
    <property type="match status" value="1"/>
</dbReference>
<accession>A0A2T4TVF4</accession>